<dbReference type="PROSITE" id="PS00061">
    <property type="entry name" value="ADH_SHORT"/>
    <property type="match status" value="1"/>
</dbReference>
<dbReference type="RefSeq" id="WP_144544089.1">
    <property type="nucleotide sequence ID" value="NZ_CBCSDC010000013.1"/>
</dbReference>
<dbReference type="PANTHER" id="PTHR24321:SF8">
    <property type="entry name" value="ESTRADIOL 17-BETA-DEHYDROGENASE 8-RELATED"/>
    <property type="match status" value="1"/>
</dbReference>
<dbReference type="PANTHER" id="PTHR24321">
    <property type="entry name" value="DEHYDROGENASES, SHORT CHAIN"/>
    <property type="match status" value="1"/>
</dbReference>
<dbReference type="InterPro" id="IPR036291">
    <property type="entry name" value="NAD(P)-bd_dom_sf"/>
</dbReference>
<keyword evidence="4" id="KW-1185">Reference proteome</keyword>
<evidence type="ECO:0000256" key="1">
    <source>
        <dbReference type="ARBA" id="ARBA00006484"/>
    </source>
</evidence>
<dbReference type="Pfam" id="PF13561">
    <property type="entry name" value="adh_short_C2"/>
    <property type="match status" value="1"/>
</dbReference>
<evidence type="ECO:0000313" key="3">
    <source>
        <dbReference type="EMBL" id="TWH83158.1"/>
    </source>
</evidence>
<dbReference type="InterPro" id="IPR002347">
    <property type="entry name" value="SDR_fam"/>
</dbReference>
<dbReference type="FunFam" id="3.40.50.720:FF:000084">
    <property type="entry name" value="Short-chain dehydrogenase reductase"/>
    <property type="match status" value="1"/>
</dbReference>
<dbReference type="PRINTS" id="PR00081">
    <property type="entry name" value="GDHRDH"/>
</dbReference>
<dbReference type="Proteomes" id="UP000318667">
    <property type="component" value="Unassembled WGS sequence"/>
</dbReference>
<dbReference type="Gene3D" id="3.40.50.720">
    <property type="entry name" value="NAD(P)-binding Rossmann-like Domain"/>
    <property type="match status" value="1"/>
</dbReference>
<comment type="caution">
    <text evidence="3">The sequence shown here is derived from an EMBL/GenBank/DDBJ whole genome shotgun (WGS) entry which is preliminary data.</text>
</comment>
<organism evidence="3 4">
    <name type="scientific">Cytobacillus oceanisediminis</name>
    <dbReference type="NCBI Taxonomy" id="665099"/>
    <lineage>
        <taxon>Bacteria</taxon>
        <taxon>Bacillati</taxon>
        <taxon>Bacillota</taxon>
        <taxon>Bacilli</taxon>
        <taxon>Bacillales</taxon>
        <taxon>Bacillaceae</taxon>
        <taxon>Cytobacillus</taxon>
    </lineage>
</organism>
<reference evidence="3 4" key="1">
    <citation type="journal article" date="2015" name="Stand. Genomic Sci.">
        <title>Genomic Encyclopedia of Bacterial and Archaeal Type Strains, Phase III: the genomes of soil and plant-associated and newly described type strains.</title>
        <authorList>
            <person name="Whitman W.B."/>
            <person name="Woyke T."/>
            <person name="Klenk H.P."/>
            <person name="Zhou Y."/>
            <person name="Lilburn T.G."/>
            <person name="Beck B.J."/>
            <person name="De Vos P."/>
            <person name="Vandamme P."/>
            <person name="Eisen J.A."/>
            <person name="Garrity G."/>
            <person name="Hugenholtz P."/>
            <person name="Kyrpides N.C."/>
        </authorList>
    </citation>
    <scope>NUCLEOTIDE SEQUENCE [LARGE SCALE GENOMIC DNA]</scope>
    <source>
        <strain evidence="3 4">CGMCC 1.10115</strain>
    </source>
</reference>
<dbReference type="SUPFAM" id="SSF51735">
    <property type="entry name" value="NAD(P)-binding Rossmann-fold domains"/>
    <property type="match status" value="1"/>
</dbReference>
<dbReference type="EMBL" id="VLKI01000013">
    <property type="protein sequence ID" value="TWH83158.1"/>
    <property type="molecule type" value="Genomic_DNA"/>
</dbReference>
<dbReference type="GeneID" id="65405017"/>
<dbReference type="InterPro" id="IPR020904">
    <property type="entry name" value="Sc_DH/Rdtase_CS"/>
</dbReference>
<dbReference type="GO" id="GO:0008206">
    <property type="term" value="P:bile acid metabolic process"/>
    <property type="evidence" value="ECO:0007669"/>
    <property type="project" value="UniProtKB-ARBA"/>
</dbReference>
<accession>A0A562JJ73</accession>
<name>A0A562JJ73_9BACI</name>
<dbReference type="AlphaFoldDB" id="A0A562JJ73"/>
<dbReference type="NCBIfam" id="NF005559">
    <property type="entry name" value="PRK07231.1"/>
    <property type="match status" value="1"/>
</dbReference>
<evidence type="ECO:0000313" key="4">
    <source>
        <dbReference type="Proteomes" id="UP000318667"/>
    </source>
</evidence>
<gene>
    <name evidence="3" type="ORF">IQ19_03894</name>
</gene>
<proteinExistence type="inferred from homology"/>
<sequence>MARFEGKVVIVTGAAGGIGKEVVRKLAGEQAKMVLVDLNEDAIKGVQAELGLTEENSLAVKADVSKEENVKNYVDQAISKFGRIDGFVNNAGVEGPAKPLEEVTEKDFDFVYGINVKGVLFGLKYVLPIMKAQKSGAIVNTASVAGLIGSPSMVLYNSSKHAVMGINKVAALEAAAFNVRVNTVNPGVINTQMMRNIEENVAPGAAEAAQAAYNDAVPMKRYGEPQEVANVIAFLLSDEASYVSSSSYTIDGALYNV</sequence>
<dbReference type="GO" id="GO:0016491">
    <property type="term" value="F:oxidoreductase activity"/>
    <property type="evidence" value="ECO:0007669"/>
    <property type="project" value="UniProtKB-KW"/>
</dbReference>
<protein>
    <submittedName>
        <fullName evidence="3">NAD(P)-dependent dehydrogenase (Short-subunit alcohol dehydrogenase family)</fullName>
    </submittedName>
</protein>
<dbReference type="OrthoDB" id="306388at2"/>
<keyword evidence="2" id="KW-0560">Oxidoreductase</keyword>
<comment type="similarity">
    <text evidence="1">Belongs to the short-chain dehydrogenases/reductases (SDR) family.</text>
</comment>
<evidence type="ECO:0000256" key="2">
    <source>
        <dbReference type="ARBA" id="ARBA00023002"/>
    </source>
</evidence>
<dbReference type="PRINTS" id="PR00080">
    <property type="entry name" value="SDRFAMILY"/>
</dbReference>